<organism evidence="4 5">
    <name type="scientific">Arabis alpina</name>
    <name type="common">Alpine rock-cress</name>
    <dbReference type="NCBI Taxonomy" id="50452"/>
    <lineage>
        <taxon>Eukaryota</taxon>
        <taxon>Viridiplantae</taxon>
        <taxon>Streptophyta</taxon>
        <taxon>Embryophyta</taxon>
        <taxon>Tracheophyta</taxon>
        <taxon>Spermatophyta</taxon>
        <taxon>Magnoliopsida</taxon>
        <taxon>eudicotyledons</taxon>
        <taxon>Gunneridae</taxon>
        <taxon>Pentapetalae</taxon>
        <taxon>rosids</taxon>
        <taxon>malvids</taxon>
        <taxon>Brassicales</taxon>
        <taxon>Brassicaceae</taxon>
        <taxon>Arabideae</taxon>
        <taxon>Arabis</taxon>
    </lineage>
</organism>
<evidence type="ECO:0000256" key="1">
    <source>
        <dbReference type="SAM" id="MobiDB-lite"/>
    </source>
</evidence>
<protein>
    <submittedName>
        <fullName evidence="4">Uncharacterized protein</fullName>
    </submittedName>
</protein>
<dbReference type="PANTHER" id="PTHR24414">
    <property type="entry name" value="F-BOX/KELCH-REPEAT PROTEIN SKIP4"/>
    <property type="match status" value="1"/>
</dbReference>
<dbReference type="PANTHER" id="PTHR24414:SF184">
    <property type="entry name" value="GALACTOSE OXIDASE_KELCH REPEAT SUPERFAMILY PROTEIN"/>
    <property type="match status" value="1"/>
</dbReference>
<feature type="region of interest" description="Disordered" evidence="1">
    <location>
        <begin position="1"/>
        <end position="28"/>
    </location>
</feature>
<dbReference type="OrthoDB" id="1108755at2759"/>
<accession>A0A087GB68</accession>
<dbReference type="AlphaFoldDB" id="A0A087GB68"/>
<dbReference type="InterPro" id="IPR015915">
    <property type="entry name" value="Kelch-typ_b-propeller"/>
</dbReference>
<dbReference type="InterPro" id="IPR001810">
    <property type="entry name" value="F-box_dom"/>
</dbReference>
<gene>
    <name evidence="4" type="ordered locus">AALP_Aa8g337500</name>
</gene>
<dbReference type="Pfam" id="PF00646">
    <property type="entry name" value="F-box"/>
    <property type="match status" value="1"/>
</dbReference>
<dbReference type="OMA" id="SHEKMIW"/>
<dbReference type="InterPro" id="IPR050354">
    <property type="entry name" value="F-box/kelch-repeat_ARATH"/>
</dbReference>
<keyword evidence="5" id="KW-1185">Reference proteome</keyword>
<dbReference type="CDD" id="cd22152">
    <property type="entry name" value="F-box_AtAFR-like"/>
    <property type="match status" value="1"/>
</dbReference>
<proteinExistence type="predicted"/>
<dbReference type="Gramene" id="KFK27120">
    <property type="protein sequence ID" value="KFK27120"/>
    <property type="gene ID" value="AALP_AA8G337500"/>
</dbReference>
<dbReference type="InterPro" id="IPR057499">
    <property type="entry name" value="Kelch_FKB95"/>
</dbReference>
<dbReference type="Gene3D" id="2.120.10.80">
    <property type="entry name" value="Kelch-type beta propeller"/>
    <property type="match status" value="1"/>
</dbReference>
<name>A0A087GB68_ARAAL</name>
<dbReference type="SUPFAM" id="SSF117281">
    <property type="entry name" value="Kelch motif"/>
    <property type="match status" value="1"/>
</dbReference>
<evidence type="ECO:0000259" key="3">
    <source>
        <dbReference type="Pfam" id="PF25210"/>
    </source>
</evidence>
<feature type="domain" description="F-box" evidence="2">
    <location>
        <begin position="30"/>
        <end position="71"/>
    </location>
</feature>
<sequence>MSSPETKRKRTATSTAMNKKPSPSPQLPSLLSLPHHLLLTCIARISRLYYPTLSLVSKTFRFLVASPELYKARSVLGQTHSCLYLCMRFYRDPNPIWFTLCLKPDQTLVNYNSNDKKKKKSSAYVLAKVSIPDSTLNVSGLVSVGSCIYNIGGRRTPFLHEVSVLDCGSYTWRERASLPVEVTSLTASVLDGKIYVAGCYDDEEDYSNNCLQVLDIETGIWDPETVPCLETKEIFRSSKSLSFDGKFHVRTGLEVVAYSPSDGKWNLAPDAMRKFMMYPDSYCVIGDVLYSVYKGVFRWYDTKVDKWRNLKGSGGGLPDFTDNHRVKLADYGGKMAILWDEFVNDDSEKMIWCAEVELVRRKRNEIWGIVKWFDHVLTLPLGYDFVKLLAVTV</sequence>
<dbReference type="EMBL" id="CM002876">
    <property type="protein sequence ID" value="KFK27120.1"/>
    <property type="molecule type" value="Genomic_DNA"/>
</dbReference>
<evidence type="ECO:0000313" key="4">
    <source>
        <dbReference type="EMBL" id="KFK27120.1"/>
    </source>
</evidence>
<evidence type="ECO:0000313" key="5">
    <source>
        <dbReference type="Proteomes" id="UP000029120"/>
    </source>
</evidence>
<dbReference type="eggNOG" id="KOG1072">
    <property type="taxonomic scope" value="Eukaryota"/>
</dbReference>
<reference evidence="5" key="1">
    <citation type="journal article" date="2015" name="Nat. Plants">
        <title>Genome expansion of Arabis alpina linked with retrotransposition and reduced symmetric DNA methylation.</title>
        <authorList>
            <person name="Willing E.M."/>
            <person name="Rawat V."/>
            <person name="Mandakova T."/>
            <person name="Maumus F."/>
            <person name="James G.V."/>
            <person name="Nordstroem K.J."/>
            <person name="Becker C."/>
            <person name="Warthmann N."/>
            <person name="Chica C."/>
            <person name="Szarzynska B."/>
            <person name="Zytnicki M."/>
            <person name="Albani M.C."/>
            <person name="Kiefer C."/>
            <person name="Bergonzi S."/>
            <person name="Castaings L."/>
            <person name="Mateos J.L."/>
            <person name="Berns M.C."/>
            <person name="Bujdoso N."/>
            <person name="Piofczyk T."/>
            <person name="de Lorenzo L."/>
            <person name="Barrero-Sicilia C."/>
            <person name="Mateos I."/>
            <person name="Piednoel M."/>
            <person name="Hagmann J."/>
            <person name="Chen-Min-Tao R."/>
            <person name="Iglesias-Fernandez R."/>
            <person name="Schuster S.C."/>
            <person name="Alonso-Blanco C."/>
            <person name="Roudier F."/>
            <person name="Carbonero P."/>
            <person name="Paz-Ares J."/>
            <person name="Davis S.J."/>
            <person name="Pecinka A."/>
            <person name="Quesneville H."/>
            <person name="Colot V."/>
            <person name="Lysak M.A."/>
            <person name="Weigel D."/>
            <person name="Coupland G."/>
            <person name="Schneeberger K."/>
        </authorList>
    </citation>
    <scope>NUCLEOTIDE SEQUENCE [LARGE SCALE GENOMIC DNA]</scope>
    <source>
        <strain evidence="5">cv. Pajares</strain>
    </source>
</reference>
<dbReference type="Pfam" id="PF25210">
    <property type="entry name" value="Kelch_FKB95"/>
    <property type="match status" value="1"/>
</dbReference>
<feature type="domain" description="FKB95-like N-terminal Kelch" evidence="3">
    <location>
        <begin position="97"/>
        <end position="377"/>
    </location>
</feature>
<dbReference type="Proteomes" id="UP000029120">
    <property type="component" value="Chromosome 8"/>
</dbReference>
<evidence type="ECO:0000259" key="2">
    <source>
        <dbReference type="Pfam" id="PF00646"/>
    </source>
</evidence>